<keyword evidence="2" id="KW-1185">Reference proteome</keyword>
<evidence type="ECO:0000313" key="1">
    <source>
        <dbReference type="EMBL" id="CAK5027694.1"/>
    </source>
</evidence>
<name>A0ACB0Y1P1_MELEN</name>
<evidence type="ECO:0000313" key="2">
    <source>
        <dbReference type="Proteomes" id="UP001497535"/>
    </source>
</evidence>
<protein>
    <submittedName>
        <fullName evidence="1">Uncharacterized protein</fullName>
    </submittedName>
</protein>
<gene>
    <name evidence="1" type="ORF">MENTE1834_LOCUS6468</name>
</gene>
<organism evidence="1 2">
    <name type="scientific">Meloidogyne enterolobii</name>
    <name type="common">Root-knot nematode worm</name>
    <name type="synonym">Meloidogyne mayaguensis</name>
    <dbReference type="NCBI Taxonomy" id="390850"/>
    <lineage>
        <taxon>Eukaryota</taxon>
        <taxon>Metazoa</taxon>
        <taxon>Ecdysozoa</taxon>
        <taxon>Nematoda</taxon>
        <taxon>Chromadorea</taxon>
        <taxon>Rhabditida</taxon>
        <taxon>Tylenchina</taxon>
        <taxon>Tylenchomorpha</taxon>
        <taxon>Tylenchoidea</taxon>
        <taxon>Meloidogynidae</taxon>
        <taxon>Meloidogyninae</taxon>
        <taxon>Meloidogyne</taxon>
    </lineage>
</organism>
<dbReference type="EMBL" id="CAVMJV010000004">
    <property type="protein sequence ID" value="CAK5027694.1"/>
    <property type="molecule type" value="Genomic_DNA"/>
</dbReference>
<reference evidence="1" key="1">
    <citation type="submission" date="2023-11" db="EMBL/GenBank/DDBJ databases">
        <authorList>
            <person name="Poullet M."/>
        </authorList>
    </citation>
    <scope>NUCLEOTIDE SEQUENCE</scope>
    <source>
        <strain evidence="1">E1834</strain>
    </source>
</reference>
<comment type="caution">
    <text evidence="1">The sequence shown here is derived from an EMBL/GenBank/DDBJ whole genome shotgun (WGS) entry which is preliminary data.</text>
</comment>
<dbReference type="Proteomes" id="UP001497535">
    <property type="component" value="Unassembled WGS sequence"/>
</dbReference>
<accession>A0ACB0Y1P1</accession>
<sequence>MSLHRAFAYFLAFGGGIDSLFIRVVDSWKIYGYPEIIFIIKILLQVFLCYFSDKFKKMRVKEEPKQETNSSDKSPINEECSSSSFDPKNQQKQFILQSEFEKMLEQLTKQNNEEENIENGNDEEEEEEDEEEDDGEEEEEEELKVGNIEKIKNK</sequence>
<proteinExistence type="predicted"/>